<dbReference type="Proteomes" id="UP000271624">
    <property type="component" value="Unassembled WGS sequence"/>
</dbReference>
<dbReference type="OrthoDB" id="9943913at2"/>
<proteinExistence type="predicted"/>
<keyword evidence="1" id="KW-0732">Signal</keyword>
<dbReference type="RefSeq" id="WP_127083194.1">
    <property type="nucleotide sequence ID" value="NZ_RSCL01000012.1"/>
</dbReference>
<evidence type="ECO:0000256" key="1">
    <source>
        <dbReference type="SAM" id="SignalP"/>
    </source>
</evidence>
<accession>A0A433VCS5</accession>
<dbReference type="EMBL" id="RSCL01000012">
    <property type="protein sequence ID" value="RUT03922.1"/>
    <property type="molecule type" value="Genomic_DNA"/>
</dbReference>
<organism evidence="2 3">
    <name type="scientific">Dulcicalothrix desertica PCC 7102</name>
    <dbReference type="NCBI Taxonomy" id="232991"/>
    <lineage>
        <taxon>Bacteria</taxon>
        <taxon>Bacillati</taxon>
        <taxon>Cyanobacteriota</taxon>
        <taxon>Cyanophyceae</taxon>
        <taxon>Nostocales</taxon>
        <taxon>Calotrichaceae</taxon>
        <taxon>Dulcicalothrix</taxon>
    </lineage>
</organism>
<reference evidence="2" key="2">
    <citation type="journal article" date="2019" name="Genome Biol. Evol.">
        <title>Day and night: Metabolic profiles and evolutionary relationships of six axenic non-marine cyanobacteria.</title>
        <authorList>
            <person name="Will S.E."/>
            <person name="Henke P."/>
            <person name="Boedeker C."/>
            <person name="Huang S."/>
            <person name="Brinkmann H."/>
            <person name="Rohde M."/>
            <person name="Jarek M."/>
            <person name="Friedl T."/>
            <person name="Seufert S."/>
            <person name="Schumacher M."/>
            <person name="Overmann J."/>
            <person name="Neumann-Schaal M."/>
            <person name="Petersen J."/>
        </authorList>
    </citation>
    <scope>NUCLEOTIDE SEQUENCE [LARGE SCALE GENOMIC DNA]</scope>
    <source>
        <strain evidence="2">PCC 7102</strain>
    </source>
</reference>
<name>A0A433VCS5_9CYAN</name>
<feature type="chain" id="PRO_5030092524" evidence="1">
    <location>
        <begin position="22"/>
        <end position="92"/>
    </location>
</feature>
<reference evidence="2" key="1">
    <citation type="submission" date="2018-12" db="EMBL/GenBank/DDBJ databases">
        <authorList>
            <person name="Will S."/>
            <person name="Neumann-Schaal M."/>
            <person name="Henke P."/>
        </authorList>
    </citation>
    <scope>NUCLEOTIDE SEQUENCE</scope>
    <source>
        <strain evidence="2">PCC 7102</strain>
    </source>
</reference>
<evidence type="ECO:0000313" key="2">
    <source>
        <dbReference type="EMBL" id="RUT03922.1"/>
    </source>
</evidence>
<keyword evidence="3" id="KW-1185">Reference proteome</keyword>
<feature type="signal peptide" evidence="1">
    <location>
        <begin position="1"/>
        <end position="21"/>
    </location>
</feature>
<gene>
    <name evidence="2" type="ORF">DSM106972_048360</name>
</gene>
<sequence>MFNQRFLAVFFAVTTVTTTIAVNVSPSYGGVFSLFRKIQPCAKKVGGNVKKVPQRNTYGEDAINAGKTGYQIYDGVKKNESSNNSREEQRRR</sequence>
<comment type="caution">
    <text evidence="2">The sequence shown here is derived from an EMBL/GenBank/DDBJ whole genome shotgun (WGS) entry which is preliminary data.</text>
</comment>
<dbReference type="AlphaFoldDB" id="A0A433VCS5"/>
<evidence type="ECO:0000313" key="3">
    <source>
        <dbReference type="Proteomes" id="UP000271624"/>
    </source>
</evidence>
<protein>
    <submittedName>
        <fullName evidence="2">Uncharacterized protein</fullName>
    </submittedName>
</protein>